<dbReference type="Gene3D" id="1.10.238.10">
    <property type="entry name" value="EF-hand"/>
    <property type="match status" value="1"/>
</dbReference>
<evidence type="ECO:0000313" key="5">
    <source>
        <dbReference type="EMBL" id="MFM9607130.1"/>
    </source>
</evidence>
<dbReference type="CDD" id="cd00051">
    <property type="entry name" value="EFh"/>
    <property type="match status" value="1"/>
</dbReference>
<reference evidence="5 6" key="1">
    <citation type="submission" date="2024-12" db="EMBL/GenBank/DDBJ databases">
        <title>Forecasting of Potato common scab and diversities of Pathogenic streptomyces spp. in china.</title>
        <authorList>
            <person name="Handique U."/>
            <person name="Wu J."/>
        </authorList>
    </citation>
    <scope>NUCLEOTIDE SEQUENCE [LARGE SCALE GENOMIC DNA]</scope>
    <source>
        <strain evidence="5 6">ZRIMU1530</strain>
    </source>
</reference>
<evidence type="ECO:0000259" key="4">
    <source>
        <dbReference type="PROSITE" id="PS50222"/>
    </source>
</evidence>
<dbReference type="SMART" id="SM00054">
    <property type="entry name" value="EFh"/>
    <property type="match status" value="3"/>
</dbReference>
<feature type="transmembrane region" description="Helical" evidence="3">
    <location>
        <begin position="120"/>
        <end position="143"/>
    </location>
</feature>
<feature type="transmembrane region" description="Helical" evidence="3">
    <location>
        <begin position="208"/>
        <end position="241"/>
    </location>
</feature>
<dbReference type="InterPro" id="IPR050145">
    <property type="entry name" value="Centrin_CML-like"/>
</dbReference>
<protein>
    <submittedName>
        <fullName evidence="5">EF-hand domain-containing protein</fullName>
    </submittedName>
</protein>
<dbReference type="EMBL" id="JBJVNI010000001">
    <property type="protein sequence ID" value="MFM9607130.1"/>
    <property type="molecule type" value="Genomic_DNA"/>
</dbReference>
<dbReference type="PROSITE" id="PS50222">
    <property type="entry name" value="EF_HAND_2"/>
    <property type="match status" value="2"/>
</dbReference>
<evidence type="ECO:0000256" key="1">
    <source>
        <dbReference type="ARBA" id="ARBA00022737"/>
    </source>
</evidence>
<feature type="domain" description="EF-hand" evidence="4">
    <location>
        <begin position="393"/>
        <end position="428"/>
    </location>
</feature>
<dbReference type="InterPro" id="IPR011992">
    <property type="entry name" value="EF-hand-dom_pair"/>
</dbReference>
<feature type="transmembrane region" description="Helical" evidence="3">
    <location>
        <begin position="180"/>
        <end position="202"/>
    </location>
</feature>
<feature type="transmembrane region" description="Helical" evidence="3">
    <location>
        <begin position="25"/>
        <end position="44"/>
    </location>
</feature>
<keyword evidence="3" id="KW-0472">Membrane</keyword>
<evidence type="ECO:0000313" key="6">
    <source>
        <dbReference type="Proteomes" id="UP001631957"/>
    </source>
</evidence>
<organism evidence="5 6">
    <name type="scientific">Streptomyces niveiscabiei</name>
    <dbReference type="NCBI Taxonomy" id="164115"/>
    <lineage>
        <taxon>Bacteria</taxon>
        <taxon>Bacillati</taxon>
        <taxon>Actinomycetota</taxon>
        <taxon>Actinomycetes</taxon>
        <taxon>Kitasatosporales</taxon>
        <taxon>Streptomycetaceae</taxon>
        <taxon>Streptomyces</taxon>
    </lineage>
</organism>
<keyword evidence="6" id="KW-1185">Reference proteome</keyword>
<feature type="domain" description="EF-hand" evidence="4">
    <location>
        <begin position="284"/>
        <end position="319"/>
    </location>
</feature>
<dbReference type="Pfam" id="PF13499">
    <property type="entry name" value="EF-hand_7"/>
    <property type="match status" value="1"/>
</dbReference>
<proteinExistence type="predicted"/>
<gene>
    <name evidence="5" type="ORF">ACKI18_00230</name>
</gene>
<dbReference type="SUPFAM" id="SSF47473">
    <property type="entry name" value="EF-hand"/>
    <property type="match status" value="1"/>
</dbReference>
<keyword evidence="2" id="KW-0106">Calcium</keyword>
<feature type="transmembrane region" description="Helical" evidence="3">
    <location>
        <begin position="95"/>
        <end position="113"/>
    </location>
</feature>
<keyword evidence="3" id="KW-0812">Transmembrane</keyword>
<name>A0ABW9HGF0_9ACTN</name>
<dbReference type="Pfam" id="PF13202">
    <property type="entry name" value="EF-hand_5"/>
    <property type="match status" value="1"/>
</dbReference>
<feature type="transmembrane region" description="Helical" evidence="3">
    <location>
        <begin position="56"/>
        <end position="75"/>
    </location>
</feature>
<dbReference type="PROSITE" id="PS00018">
    <property type="entry name" value="EF_HAND_1"/>
    <property type="match status" value="2"/>
</dbReference>
<dbReference type="Proteomes" id="UP001631957">
    <property type="component" value="Unassembled WGS sequence"/>
</dbReference>
<dbReference type="InterPro" id="IPR002048">
    <property type="entry name" value="EF_hand_dom"/>
</dbReference>
<dbReference type="RefSeq" id="WP_409119957.1">
    <property type="nucleotide sequence ID" value="NZ_JBJVNI010000001.1"/>
</dbReference>
<comment type="caution">
    <text evidence="5">The sequence shown here is derived from an EMBL/GenBank/DDBJ whole genome shotgun (WGS) entry which is preliminary data.</text>
</comment>
<keyword evidence="1" id="KW-0677">Repeat</keyword>
<dbReference type="InterPro" id="IPR018247">
    <property type="entry name" value="EF_Hand_1_Ca_BS"/>
</dbReference>
<keyword evidence="3" id="KW-1133">Transmembrane helix</keyword>
<accession>A0ABW9HGF0</accession>
<feature type="transmembrane region" description="Helical" evidence="3">
    <location>
        <begin position="149"/>
        <end position="168"/>
    </location>
</feature>
<evidence type="ECO:0000256" key="3">
    <source>
        <dbReference type="SAM" id="Phobius"/>
    </source>
</evidence>
<evidence type="ECO:0000256" key="2">
    <source>
        <dbReference type="ARBA" id="ARBA00022837"/>
    </source>
</evidence>
<dbReference type="PANTHER" id="PTHR23050">
    <property type="entry name" value="CALCIUM BINDING PROTEIN"/>
    <property type="match status" value="1"/>
</dbReference>
<sequence>MQPAPNRPLTPDPSDSLDANHRVKYLVFVLLPLIAVTLPLMALLVTRDEAGEPQRLALCAAALFCNVFVLLYHLLTPPHPKFMLLRGRRLAVRVHAIGGTVELAAGVVAYCVADPAVPATVVALAALVLHVPTAAWQTTIVFGSRAVMVPGYVFVILLHAYCALRLLLDPNSVFWLVNTFLVLNVYVWCRVFIGLFNALGLFPESTYSVAILLAGLVMVPAAVGFAGNLLLLGFVFAHALLYRAVLKPSPAQLAASTSERGRETLIEERVRAAWSAMTGPAERGDRQRARAVFDALDTDGSGTLTADELDAMADRCGLSRPYVHAFLERHGERGHLSFDAFHQHFYGVHRQDERPAGTTPDQAARLVFDRLDLDGSGSIDPCELRLLLLGWGLPERDIARCLHAYDTDGDGRLSFEEFRTGLRPVWQFGFHAVLSKRRPVRAA</sequence>